<accession>X0WYB0</accession>
<feature type="domain" description="RAMA" evidence="1">
    <location>
        <begin position="2"/>
        <end position="54"/>
    </location>
</feature>
<name>X0WYB0_9ZZZZ</name>
<dbReference type="InterPro" id="IPR040843">
    <property type="entry name" value="RAMA"/>
</dbReference>
<reference evidence="2" key="1">
    <citation type="journal article" date="2014" name="Front. Microbiol.">
        <title>High frequency of phylogenetically diverse reductive dehalogenase-homologous genes in deep subseafloor sedimentary metagenomes.</title>
        <authorList>
            <person name="Kawai M."/>
            <person name="Futagami T."/>
            <person name="Toyoda A."/>
            <person name="Takaki Y."/>
            <person name="Nishi S."/>
            <person name="Hori S."/>
            <person name="Arai W."/>
            <person name="Tsubouchi T."/>
            <person name="Morono Y."/>
            <person name="Uchiyama I."/>
            <person name="Ito T."/>
            <person name="Fujiyama A."/>
            <person name="Inagaki F."/>
            <person name="Takami H."/>
        </authorList>
    </citation>
    <scope>NUCLEOTIDE SEQUENCE</scope>
    <source>
        <strain evidence="2">Expedition CK06-06</strain>
    </source>
</reference>
<evidence type="ECO:0000259" key="1">
    <source>
        <dbReference type="Pfam" id="PF18755"/>
    </source>
</evidence>
<organism evidence="2">
    <name type="scientific">marine sediment metagenome</name>
    <dbReference type="NCBI Taxonomy" id="412755"/>
    <lineage>
        <taxon>unclassified sequences</taxon>
        <taxon>metagenomes</taxon>
        <taxon>ecological metagenomes</taxon>
    </lineage>
</organism>
<feature type="non-terminal residue" evidence="2">
    <location>
        <position position="1"/>
    </location>
</feature>
<dbReference type="AlphaFoldDB" id="X0WYB0"/>
<evidence type="ECO:0000313" key="2">
    <source>
        <dbReference type="EMBL" id="GAG35700.1"/>
    </source>
</evidence>
<sequence length="64" mass="7141">LYKGRRYDALLLDGYRVELDGTIYSSPSAAANAVSGHNENGWRTWRYVNPASGRVLAIDGLRRT</sequence>
<protein>
    <recommendedName>
        <fullName evidence="1">RAMA domain-containing protein</fullName>
    </recommendedName>
</protein>
<proteinExistence type="predicted"/>
<gene>
    <name evidence="2" type="ORF">S01H1_63451</name>
</gene>
<comment type="caution">
    <text evidence="2">The sequence shown here is derived from an EMBL/GenBank/DDBJ whole genome shotgun (WGS) entry which is preliminary data.</text>
</comment>
<dbReference type="EMBL" id="BARS01041758">
    <property type="protein sequence ID" value="GAG35700.1"/>
    <property type="molecule type" value="Genomic_DNA"/>
</dbReference>
<dbReference type="Pfam" id="PF18755">
    <property type="entry name" value="RAMA"/>
    <property type="match status" value="1"/>
</dbReference>